<gene>
    <name evidence="12" type="ORF">KSU1_B0339</name>
</gene>
<name>I3IHK1_9BACT</name>
<evidence type="ECO:0000256" key="10">
    <source>
        <dbReference type="ARBA" id="ARBA00023125"/>
    </source>
</evidence>
<dbReference type="PANTHER" id="PTHR30195">
    <property type="entry name" value="TYPE I SITE-SPECIFIC DEOXYRIBONUCLEASE PROTEIN SUBUNIT M AND R"/>
    <property type="match status" value="1"/>
</dbReference>
<dbReference type="AlphaFoldDB" id="I3IHK1"/>
<keyword evidence="9" id="KW-0067">ATP-binding</keyword>
<dbReference type="eggNOG" id="COG0610">
    <property type="taxonomic scope" value="Bacteria"/>
</dbReference>
<comment type="catalytic activity">
    <reaction evidence="1">
        <text>Endonucleolytic cleavage of DNA to give random double-stranded fragments with terminal 5'-phosphates, ATP is simultaneously hydrolyzed.</text>
        <dbReference type="EC" id="3.1.21.3"/>
    </reaction>
</comment>
<dbReference type="Pfam" id="PF04313">
    <property type="entry name" value="HSDR_N"/>
    <property type="match status" value="1"/>
</dbReference>
<evidence type="ECO:0000313" key="12">
    <source>
        <dbReference type="EMBL" id="GAB61196.1"/>
    </source>
</evidence>
<dbReference type="GO" id="GO:0009307">
    <property type="term" value="P:DNA restriction-modification system"/>
    <property type="evidence" value="ECO:0007669"/>
    <property type="project" value="UniProtKB-KW"/>
</dbReference>
<evidence type="ECO:0000313" key="13">
    <source>
        <dbReference type="Proteomes" id="UP000002985"/>
    </source>
</evidence>
<sequence>MSNALYESDIEQLALEILKDEHDYKILYGPDISEGKYKEREYTEVILQGRLKKAVDTINDSIPDDAREEAIKKVLRTFSVSMMENNESFHRILTEGIDIKFNVGEGKSRTEKVWLIDFTNYDNNEFLAVNQFTIVENHNHKRPDIVLFINGIPLIVIELKNPIDENADVKAAFNQLQTYKQ</sequence>
<dbReference type="CDD" id="cd22332">
    <property type="entry name" value="HsdR_N"/>
    <property type="match status" value="1"/>
</dbReference>
<dbReference type="GO" id="GO:0003677">
    <property type="term" value="F:DNA binding"/>
    <property type="evidence" value="ECO:0007669"/>
    <property type="project" value="UniProtKB-KW"/>
</dbReference>
<evidence type="ECO:0000256" key="2">
    <source>
        <dbReference type="ARBA" id="ARBA00008598"/>
    </source>
</evidence>
<evidence type="ECO:0000256" key="3">
    <source>
        <dbReference type="ARBA" id="ARBA00012654"/>
    </source>
</evidence>
<dbReference type="Gene3D" id="3.90.1570.50">
    <property type="match status" value="1"/>
</dbReference>
<dbReference type="EMBL" id="BAFH01000002">
    <property type="protein sequence ID" value="GAB61196.1"/>
    <property type="molecule type" value="Genomic_DNA"/>
</dbReference>
<evidence type="ECO:0000259" key="11">
    <source>
        <dbReference type="Pfam" id="PF04313"/>
    </source>
</evidence>
<keyword evidence="4" id="KW-0540">Nuclease</keyword>
<reference evidence="12 13" key="1">
    <citation type="journal article" date="2012" name="FEBS Lett.">
        <title>Anammox organism KSU-1 expresses a NirK-type copper-containing nitrite reductase instead of a NirS-type with cytochrome cd1.</title>
        <authorList>
            <person name="Hira D."/>
            <person name="Toh H."/>
            <person name="Migita C.T."/>
            <person name="Okubo H."/>
            <person name="Nishiyama T."/>
            <person name="Hattori M."/>
            <person name="Furukawa K."/>
            <person name="Fujii T."/>
        </authorList>
    </citation>
    <scope>NUCLEOTIDE SEQUENCE [LARGE SCALE GENOMIC DNA]</scope>
</reference>
<keyword evidence="7" id="KW-0255">Endonuclease</keyword>
<proteinExistence type="inferred from homology"/>
<keyword evidence="5" id="KW-0547">Nucleotide-binding</keyword>
<evidence type="ECO:0000256" key="1">
    <source>
        <dbReference type="ARBA" id="ARBA00000851"/>
    </source>
</evidence>
<evidence type="ECO:0000256" key="4">
    <source>
        <dbReference type="ARBA" id="ARBA00022722"/>
    </source>
</evidence>
<dbReference type="GO" id="GO:0005524">
    <property type="term" value="F:ATP binding"/>
    <property type="evidence" value="ECO:0007669"/>
    <property type="project" value="UniProtKB-KW"/>
</dbReference>
<evidence type="ECO:0000256" key="6">
    <source>
        <dbReference type="ARBA" id="ARBA00022747"/>
    </source>
</evidence>
<dbReference type="OrthoDB" id="9758243at2"/>
<evidence type="ECO:0000256" key="8">
    <source>
        <dbReference type="ARBA" id="ARBA00022801"/>
    </source>
</evidence>
<dbReference type="GO" id="GO:0009035">
    <property type="term" value="F:type I site-specific deoxyribonuclease activity"/>
    <property type="evidence" value="ECO:0007669"/>
    <property type="project" value="UniProtKB-EC"/>
</dbReference>
<evidence type="ECO:0000256" key="5">
    <source>
        <dbReference type="ARBA" id="ARBA00022741"/>
    </source>
</evidence>
<dbReference type="InterPro" id="IPR007409">
    <property type="entry name" value="Restrct_endonuc_type1_HsdR_N"/>
</dbReference>
<dbReference type="STRING" id="247490.KSU1_B0339"/>
<dbReference type="EC" id="3.1.21.3" evidence="3"/>
<comment type="similarity">
    <text evidence="2">Belongs to the HsdR family.</text>
</comment>
<accession>I3IHK1</accession>
<organism evidence="12 13">
    <name type="scientific">Candidatus Jettenia caeni</name>
    <dbReference type="NCBI Taxonomy" id="247490"/>
    <lineage>
        <taxon>Bacteria</taxon>
        <taxon>Pseudomonadati</taxon>
        <taxon>Planctomycetota</taxon>
        <taxon>Candidatus Brocadiia</taxon>
        <taxon>Candidatus Brocadiales</taxon>
        <taxon>Candidatus Brocadiaceae</taxon>
        <taxon>Candidatus Jettenia</taxon>
    </lineage>
</organism>
<comment type="caution">
    <text evidence="12">The sequence shown here is derived from an EMBL/GenBank/DDBJ whole genome shotgun (WGS) entry which is preliminary data.</text>
</comment>
<dbReference type="InterPro" id="IPR051268">
    <property type="entry name" value="Type-I_R_enzyme_R_subunit"/>
</dbReference>
<dbReference type="Proteomes" id="UP000002985">
    <property type="component" value="Unassembled WGS sequence"/>
</dbReference>
<keyword evidence="13" id="KW-1185">Reference proteome</keyword>
<keyword evidence="8" id="KW-0378">Hydrolase</keyword>
<evidence type="ECO:0000256" key="7">
    <source>
        <dbReference type="ARBA" id="ARBA00022759"/>
    </source>
</evidence>
<feature type="domain" description="Restriction endonuclease type I HsdR N-terminal" evidence="11">
    <location>
        <begin position="7"/>
        <end position="180"/>
    </location>
</feature>
<protein>
    <recommendedName>
        <fullName evidence="3">type I site-specific deoxyribonuclease</fullName>
        <ecNumber evidence="3">3.1.21.3</ecNumber>
    </recommendedName>
</protein>
<dbReference type="PANTHER" id="PTHR30195:SF15">
    <property type="entry name" value="TYPE I RESTRICTION ENZYME HINDI ENDONUCLEASE SUBUNIT"/>
    <property type="match status" value="1"/>
</dbReference>
<evidence type="ECO:0000256" key="9">
    <source>
        <dbReference type="ARBA" id="ARBA00022840"/>
    </source>
</evidence>
<keyword evidence="6" id="KW-0680">Restriction system</keyword>
<keyword evidence="10" id="KW-0238">DNA-binding</keyword>